<reference evidence="2" key="1">
    <citation type="submission" date="2019-08" db="EMBL/GenBank/DDBJ databases">
        <authorList>
            <person name="Kucharzyk K."/>
            <person name="Murdoch R.W."/>
            <person name="Higgins S."/>
            <person name="Loffler F."/>
        </authorList>
    </citation>
    <scope>NUCLEOTIDE SEQUENCE</scope>
</reference>
<comment type="caution">
    <text evidence="2">The sequence shown here is derived from an EMBL/GenBank/DDBJ whole genome shotgun (WGS) entry which is preliminary data.</text>
</comment>
<organism evidence="2">
    <name type="scientific">bioreactor metagenome</name>
    <dbReference type="NCBI Taxonomy" id="1076179"/>
    <lineage>
        <taxon>unclassified sequences</taxon>
        <taxon>metagenomes</taxon>
        <taxon>ecological metagenomes</taxon>
    </lineage>
</organism>
<keyword evidence="1" id="KW-0812">Transmembrane</keyword>
<feature type="transmembrane region" description="Helical" evidence="1">
    <location>
        <begin position="281"/>
        <end position="302"/>
    </location>
</feature>
<proteinExistence type="predicted"/>
<dbReference type="AlphaFoldDB" id="A0A644W8D9"/>
<keyword evidence="1" id="KW-0472">Membrane</keyword>
<evidence type="ECO:0000313" key="2">
    <source>
        <dbReference type="EMBL" id="MPL98703.1"/>
    </source>
</evidence>
<accession>A0A644W8D9</accession>
<keyword evidence="1" id="KW-1133">Transmembrane helix</keyword>
<protein>
    <submittedName>
        <fullName evidence="2">Uncharacterized protein</fullName>
    </submittedName>
</protein>
<dbReference type="EMBL" id="VSSQ01000623">
    <property type="protein sequence ID" value="MPL98703.1"/>
    <property type="molecule type" value="Genomic_DNA"/>
</dbReference>
<feature type="transmembrane region" description="Helical" evidence="1">
    <location>
        <begin position="210"/>
        <end position="231"/>
    </location>
</feature>
<feature type="transmembrane region" description="Helical" evidence="1">
    <location>
        <begin position="76"/>
        <end position="93"/>
    </location>
</feature>
<name>A0A644W8D9_9ZZZZ</name>
<sequence>MGDDWISFLEGEKMAEKKENKFLRNSRDEEGGYFGLGRMIDFSDGVTRIALMLTALSAIAGTLFKVMQGDSSDNATYFGLNVAMQFFFVWLLAQELDPDRKLGGIIGGGISIVMAITLGIGNVLTLLWLVFILRLISQTSGCRHRIGDNAILIIVSYFLGKDGLWLYPTLTGVAYVMESQLKGGYFRSLYIGGLAFAVTATANITNEPVVISSIYLYLMAVTFILFLPAISMAAVTKFKGEKNGVRINPRRLQAAQGLFLVFNFLLAWFHGDQVALDMAPAWAAAMGVGAYLLSMAVQKAIFDKKEKE</sequence>
<feature type="transmembrane region" description="Helical" evidence="1">
    <location>
        <begin position="45"/>
        <end position="64"/>
    </location>
</feature>
<evidence type="ECO:0000256" key="1">
    <source>
        <dbReference type="SAM" id="Phobius"/>
    </source>
</evidence>
<feature type="transmembrane region" description="Helical" evidence="1">
    <location>
        <begin position="185"/>
        <end position="204"/>
    </location>
</feature>
<feature type="transmembrane region" description="Helical" evidence="1">
    <location>
        <begin position="105"/>
        <end position="136"/>
    </location>
</feature>
<gene>
    <name evidence="2" type="ORF">SDC9_44910</name>
</gene>